<protein>
    <submittedName>
        <fullName evidence="2">Uncharacterized protein</fullName>
    </submittedName>
</protein>
<name>J9A0E7_EDHAE</name>
<feature type="compositionally biased region" description="Polar residues" evidence="1">
    <location>
        <begin position="891"/>
        <end position="909"/>
    </location>
</feature>
<dbReference type="STRING" id="1003232.J9A0E7"/>
<reference evidence="3" key="2">
    <citation type="submission" date="2015-07" db="EMBL/GenBank/DDBJ databases">
        <title>Contrasting host-pathogen interactions and genome evolution in two generalist and specialist microsporidian pathogens of mosquitoes.</title>
        <authorList>
            <consortium name="The Broad Institute Genomics Platform"/>
            <consortium name="The Broad Institute Genome Sequencing Center for Infectious Disease"/>
            <person name="Cuomo C.A."/>
            <person name="Sanscrainte N.D."/>
            <person name="Goldberg J.M."/>
            <person name="Heiman D."/>
            <person name="Young S."/>
            <person name="Zeng Q."/>
            <person name="Becnel J.J."/>
            <person name="Birren B.W."/>
        </authorList>
    </citation>
    <scope>NUCLEOTIDE SEQUENCE [LARGE SCALE GENOMIC DNA]</scope>
    <source>
        <strain evidence="3">USNM 41457</strain>
    </source>
</reference>
<feature type="compositionally biased region" description="Polar residues" evidence="1">
    <location>
        <begin position="826"/>
        <end position="881"/>
    </location>
</feature>
<feature type="compositionally biased region" description="Polar residues" evidence="1">
    <location>
        <begin position="1178"/>
        <end position="1188"/>
    </location>
</feature>
<dbReference type="AlphaFoldDB" id="J9A0E7"/>
<feature type="region of interest" description="Disordered" evidence="1">
    <location>
        <begin position="1062"/>
        <end position="1081"/>
    </location>
</feature>
<evidence type="ECO:0000313" key="2">
    <source>
        <dbReference type="EMBL" id="EJW05393.1"/>
    </source>
</evidence>
<dbReference type="InParanoid" id="J9A0E7"/>
<organism evidence="2 3">
    <name type="scientific">Edhazardia aedis (strain USNM 41457)</name>
    <name type="common">Microsporidian parasite</name>
    <dbReference type="NCBI Taxonomy" id="1003232"/>
    <lineage>
        <taxon>Eukaryota</taxon>
        <taxon>Fungi</taxon>
        <taxon>Fungi incertae sedis</taxon>
        <taxon>Microsporidia</taxon>
        <taxon>Edhazardia</taxon>
    </lineage>
</organism>
<proteinExistence type="predicted"/>
<dbReference type="Proteomes" id="UP000003163">
    <property type="component" value="Unassembled WGS sequence"/>
</dbReference>
<sequence length="1202" mass="139902">MIVHRLNEHLFSKDKILETENNTNLPYKKTVDLSEKNNDCLLDIINNRFYSYQSAKTSFYELPFKILIKDKPENFFRKEKINKKEFFLSKLIRNLGSYTDTLFYLYTNYLVFLSEGNIVFLKSLHELLIKNVFRVGVFLDQKTCNVSCCNSDNIICIKNKTFSKENETNEYSSSLHVQNAANAKSEDQSDVKQQNISENTDQTYVKLSNNNGSYEFNLEKKCDIKIVKNSLCNLPVKNNLLVSTIKLSDRKFFEEFMLKIVEMQLKNVFIFVLIKAVSYKFVHKDEIVDLSKIEFLQGFNVLQNKISNKLDQIGNYNIENDLQIKIDNKLDQKTNYNIEKDLQTKIDNNLNQKSHFITNKDLQNKFDNNLEQINRSETFYDAHKGLQNKIDNKLDQKTNYNIEKDLQTKIDNNLNQKSHFITNKDLQNKFNDKLEHKIYFGIQNDTQNNYPTSKNKNILNNTEFDSNNTINNNNPDLKNKFTAIMHYEESCKPVSLDIMEFKRLKIDSLILKIMKENSLFIDDEIGTLFVHFFYLTDNFKGLMGLTKIFNTAKPVFSYFYNKLLDYNVISINTDLINLNIHENEDFTLEKNHNTHLNSDKKIIEHNKHIISFLDTNPHRKNIKTDKNIFYKSEKQILCPINSQKNWETLSVEKLIEMFNNNVLFNLNLTKPRTLIDFYLSSKTFLNYRHLENKILKLKSEKYKENCPLSYIDDIKEKLTIIIILDHLFDNDTLHKYSLYCVNLLSNSLVVLMHFFLSNLFVLDVISDYKFRDQLLDKLYIKDLGKKSTENYNKNQANTKNSKNDNLSSETFASSRENMSIGIQKNLQNGNQISDSAKNTSDNDNTNESLQNSHQNTSQSIGKSTTTDDLTIKTPLNQLNISDNKKSENYKNSDSNDQGTPKGNTPIINTKNDEYKKKPLILEDPKLIVNLSESNNNEISKNNDSEANKEIINDSKGLIDLKNIKLKGLKNTILSVFDMSSKGKQIDEVSEDSKNTQFASEKHSYTFTSIGKIIEKRIQKHFQGQNICVCNQNHNIDLNLFLDIISLYYNNLAHFNQNSVQNTDPVEQNKIPNNSDSHNRSNDKLNLISLDNVNNMENRNNLVNITNKTNTVNLNIQNTTSSEHFKVSVNEKHSKTNHNIKNDKNIIKTNNIEELTEKKSETNHNDQKSMVELDENFKTLNISDNSNKNKQNENVKDDEIFEL</sequence>
<evidence type="ECO:0000256" key="1">
    <source>
        <dbReference type="SAM" id="MobiDB-lite"/>
    </source>
</evidence>
<dbReference type="EMBL" id="AFBI03000001">
    <property type="protein sequence ID" value="EJW05393.1"/>
    <property type="molecule type" value="Genomic_DNA"/>
</dbReference>
<feature type="region of interest" description="Disordered" evidence="1">
    <location>
        <begin position="826"/>
        <end position="910"/>
    </location>
</feature>
<comment type="caution">
    <text evidence="2">The sequence shown here is derived from an EMBL/GenBank/DDBJ whole genome shotgun (WGS) entry which is preliminary data.</text>
</comment>
<gene>
    <name evidence="2" type="ORF">EDEG_00002</name>
</gene>
<feature type="compositionally biased region" description="Basic and acidic residues" evidence="1">
    <location>
        <begin position="1189"/>
        <end position="1202"/>
    </location>
</feature>
<accession>J9A0E7</accession>
<feature type="region of interest" description="Disordered" evidence="1">
    <location>
        <begin position="1178"/>
        <end position="1202"/>
    </location>
</feature>
<feature type="compositionally biased region" description="Polar residues" evidence="1">
    <location>
        <begin position="1062"/>
        <end position="1075"/>
    </location>
</feature>
<evidence type="ECO:0000313" key="3">
    <source>
        <dbReference type="Proteomes" id="UP000003163"/>
    </source>
</evidence>
<reference evidence="2 3" key="1">
    <citation type="submission" date="2011-08" db="EMBL/GenBank/DDBJ databases">
        <authorList>
            <person name="Liu Z.J."/>
            <person name="Shi F.L."/>
            <person name="Lu J.Q."/>
            <person name="Li M."/>
            <person name="Wang Z.L."/>
        </authorList>
    </citation>
    <scope>NUCLEOTIDE SEQUENCE [LARGE SCALE GENOMIC DNA]</scope>
    <source>
        <strain evidence="2 3">USNM 41457</strain>
    </source>
</reference>
<dbReference type="VEuPathDB" id="MicrosporidiaDB:EDEG_00002"/>
<dbReference type="HOGENOM" id="CLU_270623_0_0_1"/>
<keyword evidence="3" id="KW-1185">Reference proteome</keyword>